<dbReference type="Gene3D" id="3.30.70.260">
    <property type="match status" value="2"/>
</dbReference>
<name>A0A382MIQ3_9ZZZZ</name>
<organism evidence="2">
    <name type="scientific">marine metagenome</name>
    <dbReference type="NCBI Taxonomy" id="408172"/>
    <lineage>
        <taxon>unclassified sequences</taxon>
        <taxon>metagenomes</taxon>
        <taxon>ecological metagenomes</taxon>
    </lineage>
</organism>
<dbReference type="PANTHER" id="PTHR34875:SF5">
    <property type="entry name" value="GLYCINE CLEAVAGE SYSTEM TRANSCRIPTIONAL REPRESSOR"/>
    <property type="match status" value="1"/>
</dbReference>
<dbReference type="EMBL" id="UINC01093990">
    <property type="protein sequence ID" value="SVC48854.1"/>
    <property type="molecule type" value="Genomic_DNA"/>
</dbReference>
<dbReference type="PANTHER" id="PTHR34875">
    <property type="entry name" value="UPF0237 PROTEIN MJ1558"/>
    <property type="match status" value="1"/>
</dbReference>
<feature type="domain" description="ACT" evidence="1">
    <location>
        <begin position="6"/>
        <end position="82"/>
    </location>
</feature>
<evidence type="ECO:0000313" key="2">
    <source>
        <dbReference type="EMBL" id="SVC48854.1"/>
    </source>
</evidence>
<reference evidence="2" key="1">
    <citation type="submission" date="2018-05" db="EMBL/GenBank/DDBJ databases">
        <authorList>
            <person name="Lanie J.A."/>
            <person name="Ng W.-L."/>
            <person name="Kazmierczak K.M."/>
            <person name="Andrzejewski T.M."/>
            <person name="Davidsen T.M."/>
            <person name="Wayne K.J."/>
            <person name="Tettelin H."/>
            <person name="Glass J.I."/>
            <person name="Rusch D."/>
            <person name="Podicherti R."/>
            <person name="Tsui H.-C.T."/>
            <person name="Winkler M.E."/>
        </authorList>
    </citation>
    <scope>NUCLEOTIDE SEQUENCE</scope>
</reference>
<gene>
    <name evidence="2" type="ORF">METZ01_LOCUS301708</name>
</gene>
<protein>
    <recommendedName>
        <fullName evidence="1">ACT domain-containing protein</fullName>
    </recommendedName>
</protein>
<dbReference type="GO" id="GO:0006355">
    <property type="term" value="P:regulation of DNA-templated transcription"/>
    <property type="evidence" value="ECO:0007669"/>
    <property type="project" value="InterPro"/>
</dbReference>
<dbReference type="SUPFAM" id="SSF55021">
    <property type="entry name" value="ACT-like"/>
    <property type="match status" value="2"/>
</dbReference>
<dbReference type="PIRSF" id="PIRSF028103">
    <property type="entry name" value="GcvR"/>
    <property type="match status" value="1"/>
</dbReference>
<accession>A0A382MIQ3</accession>
<sequence>MEKFLAITAIGPNRAGLVRDISETVTSAGGNIQESRMMTLGAEFAVLMLVTGNWHAIEKIQETLPRLEESSDLTINLRTTTPKGQTAPAAPYNVDAIALDQKGIVFNLSGFFANRNLEIAELNTRRYNAPHTGAAMFAVQMTVNIPGDTHLANLRDEFHAFCEERNLDAIIEPAQR</sequence>
<dbReference type="CDD" id="cd04869">
    <property type="entry name" value="ACT_GcvR_2"/>
    <property type="match status" value="1"/>
</dbReference>
<dbReference type="Pfam" id="PF13740">
    <property type="entry name" value="ACT_6"/>
    <property type="match status" value="1"/>
</dbReference>
<evidence type="ECO:0000259" key="1">
    <source>
        <dbReference type="PROSITE" id="PS51671"/>
    </source>
</evidence>
<dbReference type="InterPro" id="IPR050990">
    <property type="entry name" value="UPF0237/GcvR_regulator"/>
</dbReference>
<proteinExistence type="predicted"/>
<dbReference type="InterPro" id="IPR016867">
    <property type="entry name" value="GcvR"/>
</dbReference>
<dbReference type="AlphaFoldDB" id="A0A382MIQ3"/>
<dbReference type="PROSITE" id="PS51671">
    <property type="entry name" value="ACT"/>
    <property type="match status" value="1"/>
</dbReference>
<dbReference type="InterPro" id="IPR002912">
    <property type="entry name" value="ACT_dom"/>
</dbReference>
<dbReference type="InterPro" id="IPR045865">
    <property type="entry name" value="ACT-like_dom_sf"/>
</dbReference>